<feature type="non-terminal residue" evidence="15">
    <location>
        <position position="678"/>
    </location>
</feature>
<dbReference type="OrthoDB" id="5379943at2759"/>
<comment type="subunit">
    <text evidence="3">Homodimer.</text>
</comment>
<dbReference type="InterPro" id="IPR015798">
    <property type="entry name" value="Cu_amine_oxidase_C"/>
</dbReference>
<keyword evidence="4 11" id="KW-0479">Metal-binding</keyword>
<dbReference type="OMA" id="VPHYSQM"/>
<feature type="domain" description="Copper amine oxidase N3-terminal" evidence="14">
    <location>
        <begin position="111"/>
        <end position="198"/>
    </location>
</feature>
<feature type="active site" description="Schiff-base intermediate with substrate; via topaquinone" evidence="9">
    <location>
        <position position="404"/>
    </location>
</feature>
<comment type="caution">
    <text evidence="15">The sequence shown here is derived from an EMBL/GenBank/DDBJ whole genome shotgun (WGS) entry which is preliminary data.</text>
</comment>
<evidence type="ECO:0000256" key="6">
    <source>
        <dbReference type="ARBA" id="ARBA00023002"/>
    </source>
</evidence>
<feature type="domain" description="Copper amine oxidase N2-terminal" evidence="13">
    <location>
        <begin position="12"/>
        <end position="77"/>
    </location>
</feature>
<evidence type="ECO:0000256" key="4">
    <source>
        <dbReference type="ARBA" id="ARBA00022723"/>
    </source>
</evidence>
<dbReference type="GO" id="GO:0005507">
    <property type="term" value="F:copper ion binding"/>
    <property type="evidence" value="ECO:0007669"/>
    <property type="project" value="InterPro"/>
</dbReference>
<dbReference type="PANTHER" id="PTHR10638">
    <property type="entry name" value="COPPER AMINE OXIDASE"/>
    <property type="match status" value="1"/>
</dbReference>
<comment type="similarity">
    <text evidence="2 11">Belongs to the copper/topaquinone oxidase family.</text>
</comment>
<evidence type="ECO:0000256" key="5">
    <source>
        <dbReference type="ARBA" id="ARBA00022772"/>
    </source>
</evidence>
<dbReference type="Proteomes" id="UP000258309">
    <property type="component" value="Unassembled WGS sequence"/>
</dbReference>
<dbReference type="InterPro" id="IPR049948">
    <property type="entry name" value="Cu_Am_ox_TPQ-bd"/>
</dbReference>
<evidence type="ECO:0000259" key="14">
    <source>
        <dbReference type="Pfam" id="PF02728"/>
    </source>
</evidence>
<protein>
    <recommendedName>
        <fullName evidence="11">Amine oxidase</fullName>
        <ecNumber evidence="11">1.4.3.-</ecNumber>
    </recommendedName>
</protein>
<dbReference type="FunFam" id="2.70.98.20:FF:000001">
    <property type="entry name" value="Amine oxidase"/>
    <property type="match status" value="1"/>
</dbReference>
<evidence type="ECO:0000256" key="2">
    <source>
        <dbReference type="ARBA" id="ARBA00007983"/>
    </source>
</evidence>
<dbReference type="InterPro" id="IPR015802">
    <property type="entry name" value="Cu_amine_oxidase_N3"/>
</dbReference>
<dbReference type="EC" id="1.4.3.-" evidence="11"/>
<dbReference type="InterPro" id="IPR000269">
    <property type="entry name" value="Cu_amine_oxidase"/>
</dbReference>
<dbReference type="STRING" id="5539.A0A3E2HAC7"/>
<dbReference type="PANTHER" id="PTHR10638:SF33">
    <property type="entry name" value="AMINE OXIDASE"/>
    <property type="match status" value="1"/>
</dbReference>
<comment type="cofactor">
    <cofactor evidence="11">
        <name>Cu cation</name>
        <dbReference type="ChEBI" id="CHEBI:23378"/>
    </cofactor>
    <text evidence="11">Contains 1 topaquinone per subunit.</text>
</comment>
<dbReference type="Pfam" id="PF02728">
    <property type="entry name" value="Cu_amine_oxidN3"/>
    <property type="match status" value="1"/>
</dbReference>
<reference evidence="15 16" key="1">
    <citation type="submission" date="2018-05" db="EMBL/GenBank/DDBJ databases">
        <title>Draft genome sequence of Scytalidium lignicola DSM 105466, a ubiquitous saprotrophic fungus.</title>
        <authorList>
            <person name="Buettner E."/>
            <person name="Gebauer A.M."/>
            <person name="Hofrichter M."/>
            <person name="Liers C."/>
            <person name="Kellner H."/>
        </authorList>
    </citation>
    <scope>NUCLEOTIDE SEQUENCE [LARGE SCALE GENOMIC DNA]</scope>
    <source>
        <strain evidence="15 16">DSM 105466</strain>
    </source>
</reference>
<feature type="active site" description="Proton acceptor" evidence="9">
    <location>
        <position position="320"/>
    </location>
</feature>
<dbReference type="Pfam" id="PF01179">
    <property type="entry name" value="Cu_amine_oxid"/>
    <property type="match status" value="1"/>
</dbReference>
<proteinExistence type="inferred from homology"/>
<evidence type="ECO:0000313" key="15">
    <source>
        <dbReference type="EMBL" id="RFU30257.1"/>
    </source>
</evidence>
<keyword evidence="6 11" id="KW-0560">Oxidoreductase</keyword>
<dbReference type="GO" id="GO:0048038">
    <property type="term" value="F:quinone binding"/>
    <property type="evidence" value="ECO:0007669"/>
    <property type="project" value="InterPro"/>
</dbReference>
<evidence type="ECO:0000259" key="13">
    <source>
        <dbReference type="Pfam" id="PF02727"/>
    </source>
</evidence>
<evidence type="ECO:0000256" key="7">
    <source>
        <dbReference type="ARBA" id="ARBA00023008"/>
    </source>
</evidence>
<evidence type="ECO:0000259" key="12">
    <source>
        <dbReference type="Pfam" id="PF01179"/>
    </source>
</evidence>
<evidence type="ECO:0000256" key="8">
    <source>
        <dbReference type="ARBA" id="ARBA00023157"/>
    </source>
</evidence>
<dbReference type="AlphaFoldDB" id="A0A3E2HAC7"/>
<keyword evidence="5 9" id="KW-0801">TPQ</keyword>
<sequence>MSIPMGTAASPHPLDPLFPHEISLASKLVRNTFPTSNLIFRAITLHEPAKRSLVAYLDAERRALPLPPLPPRVANVLYYLDKPTQFRELKVNLSDHTIFAQKNLDGKHAFVDAGEMKKCEKACLDDVNVQEAIKELELPKEAIVVCDPWTYSPDGENDMSRRVVLCFMYMKLGQHGDANHYAYPLDIVVELDDEQKVMQILKLPSSENDPMVPAKGNLKPFDRRKIHSTSEYHPDLVPERRTTTKPYQVTQPQGPSFKVQGNLLTWEKWRFRVGFNYREGMVIHDVSYDGRQVFHRLSCSEMFVPYGDPRRPYPRKAAFDFGNNGAGVNANNLELGCDCLGHIKYFNAYHHTNDGVPVELPNVICCHEIDDGILWKHTNYRTNNAVVTRSRVLVLQTIITVSNYEYIFAFQFNQAAEITYEVRATGILSTNPIDIGDNVSYGTIVAPGVMAPYHQHLFCLRIDPAIDGHQNSLLVEESVPMPSDDPTNASRVGYVTTKEYIESETPLETDHRTGRVFKIVNENVRNPVTGTPVGYKLVPHYSQMLLAHPTSYHSIRSEFGSHPLWVTKYQDNELFAAGEYTLQSEVGSGVETWIKSREKSQSVRNEDIVIWHTFGTTHNPRVEDWPVMPVEKMMVTLKPINFFSRNPALDVSISKQADNKSVLVTATADPTCCVTPKL</sequence>
<dbReference type="GO" id="GO:0009308">
    <property type="term" value="P:amine metabolic process"/>
    <property type="evidence" value="ECO:0007669"/>
    <property type="project" value="UniProtKB-UniRule"/>
</dbReference>
<evidence type="ECO:0000313" key="16">
    <source>
        <dbReference type="Proteomes" id="UP000258309"/>
    </source>
</evidence>
<evidence type="ECO:0000256" key="3">
    <source>
        <dbReference type="ARBA" id="ARBA00011738"/>
    </source>
</evidence>
<dbReference type="PROSITE" id="PS01164">
    <property type="entry name" value="COPPER_AMINE_OXID_1"/>
    <property type="match status" value="1"/>
</dbReference>
<comment type="cofactor">
    <cofactor evidence="1">
        <name>Cu cation</name>
        <dbReference type="ChEBI" id="CHEBI:23378"/>
    </cofactor>
</comment>
<name>A0A3E2HAC7_SCYLI</name>
<feature type="domain" description="Copper amine oxidase catalytic" evidence="12">
    <location>
        <begin position="248"/>
        <end position="649"/>
    </location>
</feature>
<keyword evidence="16" id="KW-1185">Reference proteome</keyword>
<dbReference type="EMBL" id="NCSJ02000105">
    <property type="protein sequence ID" value="RFU30257.1"/>
    <property type="molecule type" value="Genomic_DNA"/>
</dbReference>
<dbReference type="SUPFAM" id="SSF49998">
    <property type="entry name" value="Amine oxidase catalytic domain"/>
    <property type="match status" value="1"/>
</dbReference>
<feature type="modified residue" description="2',4',5'-topaquinone" evidence="10">
    <location>
        <position position="404"/>
    </location>
</feature>
<dbReference type="InterPro" id="IPR016182">
    <property type="entry name" value="Cu_amine_oxidase_N-reg"/>
</dbReference>
<comment type="PTM">
    <text evidence="10 11">Topaquinone (TPQ) is generated by copper-dependent autoxidation of a specific tyrosyl residue.</text>
</comment>
<gene>
    <name evidence="15" type="ORF">B7463_g6096</name>
</gene>
<keyword evidence="8" id="KW-1015">Disulfide bond</keyword>
<evidence type="ECO:0000256" key="9">
    <source>
        <dbReference type="PIRSR" id="PIRSR600269-50"/>
    </source>
</evidence>
<keyword evidence="7 11" id="KW-0186">Copper</keyword>
<evidence type="ECO:0000256" key="11">
    <source>
        <dbReference type="RuleBase" id="RU000672"/>
    </source>
</evidence>
<evidence type="ECO:0000256" key="1">
    <source>
        <dbReference type="ARBA" id="ARBA00001935"/>
    </source>
</evidence>
<dbReference type="Gene3D" id="2.70.98.20">
    <property type="entry name" value="Copper amine oxidase, catalytic domain"/>
    <property type="match status" value="1"/>
</dbReference>
<accession>A0A3E2HAC7</accession>
<dbReference type="InterPro" id="IPR036460">
    <property type="entry name" value="Cu_amine_oxidase_C_sf"/>
</dbReference>
<dbReference type="SUPFAM" id="SSF54416">
    <property type="entry name" value="Amine oxidase N-terminal region"/>
    <property type="match status" value="2"/>
</dbReference>
<dbReference type="GO" id="GO:0008131">
    <property type="term" value="F:primary methylamine oxidase activity"/>
    <property type="evidence" value="ECO:0007669"/>
    <property type="project" value="InterPro"/>
</dbReference>
<dbReference type="Pfam" id="PF02727">
    <property type="entry name" value="Cu_amine_oxidN2"/>
    <property type="match status" value="1"/>
</dbReference>
<evidence type="ECO:0000256" key="10">
    <source>
        <dbReference type="PIRSR" id="PIRSR600269-51"/>
    </source>
</evidence>
<organism evidence="15 16">
    <name type="scientific">Scytalidium lignicola</name>
    <name type="common">Hyphomycete</name>
    <dbReference type="NCBI Taxonomy" id="5539"/>
    <lineage>
        <taxon>Eukaryota</taxon>
        <taxon>Fungi</taxon>
        <taxon>Dikarya</taxon>
        <taxon>Ascomycota</taxon>
        <taxon>Pezizomycotina</taxon>
        <taxon>Leotiomycetes</taxon>
        <taxon>Leotiomycetes incertae sedis</taxon>
        <taxon>Scytalidium</taxon>
    </lineage>
</organism>
<dbReference type="Gene3D" id="3.10.450.40">
    <property type="match status" value="2"/>
</dbReference>
<feature type="non-terminal residue" evidence="15">
    <location>
        <position position="1"/>
    </location>
</feature>
<dbReference type="InterPro" id="IPR015800">
    <property type="entry name" value="Cu_amine_oxidase_N2"/>
</dbReference>